<evidence type="ECO:0000313" key="11">
    <source>
        <dbReference type="EMBL" id="PIZ36105.1"/>
    </source>
</evidence>
<evidence type="ECO:0000256" key="6">
    <source>
        <dbReference type="ARBA" id="ARBA00023049"/>
    </source>
</evidence>
<comment type="cofactor">
    <cofactor evidence="9">
        <name>a divalent metal cation</name>
        <dbReference type="ChEBI" id="CHEBI:60240"/>
    </cofactor>
    <text evidence="9">Binds 2 divalent metal cations per subunit.</text>
</comment>
<dbReference type="InterPro" id="IPR036264">
    <property type="entry name" value="Bact_exopeptidase_dim_dom"/>
</dbReference>
<evidence type="ECO:0000256" key="2">
    <source>
        <dbReference type="ARBA" id="ARBA00022670"/>
    </source>
</evidence>
<dbReference type="InterPro" id="IPR002933">
    <property type="entry name" value="Peptidase_M20"/>
</dbReference>
<feature type="binding site" evidence="9">
    <location>
        <position position="106"/>
    </location>
    <ligand>
        <name>Zn(2+)</name>
        <dbReference type="ChEBI" id="CHEBI:29105"/>
        <label>2</label>
    </ligand>
</feature>
<feature type="active site" description="Proton acceptor" evidence="8">
    <location>
        <position position="139"/>
    </location>
</feature>
<feature type="binding site" evidence="9">
    <location>
        <position position="106"/>
    </location>
    <ligand>
        <name>Zn(2+)</name>
        <dbReference type="ChEBI" id="CHEBI:29105"/>
        <label>1</label>
    </ligand>
</feature>
<dbReference type="Gene3D" id="3.30.70.360">
    <property type="match status" value="1"/>
</dbReference>
<dbReference type="InterPro" id="IPR011650">
    <property type="entry name" value="Peptidase_M20_dimer"/>
</dbReference>
<evidence type="ECO:0000256" key="5">
    <source>
        <dbReference type="ARBA" id="ARBA00022833"/>
    </source>
</evidence>
<proteinExistence type="inferred from homology"/>
<dbReference type="EMBL" id="PFNG01000214">
    <property type="protein sequence ID" value="PIZ36105.1"/>
    <property type="molecule type" value="Genomic_DNA"/>
</dbReference>
<gene>
    <name evidence="11" type="ORF">COY37_09135</name>
</gene>
<evidence type="ECO:0000256" key="7">
    <source>
        <dbReference type="PIRNR" id="PIRNR001123"/>
    </source>
</evidence>
<dbReference type="RefSeq" id="WP_286977309.1">
    <property type="nucleotide sequence ID" value="NZ_PFNG01000214.1"/>
</dbReference>
<evidence type="ECO:0000256" key="1">
    <source>
        <dbReference type="ARBA" id="ARBA00001947"/>
    </source>
</evidence>
<dbReference type="Proteomes" id="UP000230956">
    <property type="component" value="Unassembled WGS sequence"/>
</dbReference>
<dbReference type="PROSITE" id="PS00758">
    <property type="entry name" value="ARGE_DAPE_CPG2_1"/>
    <property type="match status" value="1"/>
</dbReference>
<protein>
    <submittedName>
        <fullName evidence="11">Peptidase M20</fullName>
    </submittedName>
</protein>
<comment type="similarity">
    <text evidence="7">Belongs to the peptidase M42 family.</text>
</comment>
<keyword evidence="6" id="KW-0482">Metalloprotease</keyword>
<feature type="binding site" evidence="9">
    <location>
        <position position="163"/>
    </location>
    <ligand>
        <name>Zn(2+)</name>
        <dbReference type="ChEBI" id="CHEBI:29105"/>
        <label>1</label>
    </ligand>
</feature>
<dbReference type="InterPro" id="IPR010162">
    <property type="entry name" value="PepT-like"/>
</dbReference>
<feature type="domain" description="Peptidase M20 dimerisation" evidence="10">
    <location>
        <begin position="180"/>
        <end position="272"/>
    </location>
</feature>
<dbReference type="AlphaFoldDB" id="A0A2M7T671"/>
<dbReference type="PIRSF" id="PIRSF001123">
    <property type="entry name" value="PepA_GA"/>
    <property type="match status" value="1"/>
</dbReference>
<dbReference type="SUPFAM" id="SSF55031">
    <property type="entry name" value="Bacterial exopeptidase dimerisation domain"/>
    <property type="match status" value="1"/>
</dbReference>
<keyword evidence="5" id="KW-0862">Zinc</keyword>
<dbReference type="NCBIfam" id="TIGR01883">
    <property type="entry name" value="PepT-like"/>
    <property type="match status" value="1"/>
</dbReference>
<comment type="caution">
    <text evidence="11">The sequence shown here is derived from an EMBL/GenBank/DDBJ whole genome shotgun (WGS) entry which is preliminary data.</text>
</comment>
<name>A0A2M7T671_9ACTN</name>
<feature type="binding site" evidence="9">
    <location>
        <position position="140"/>
    </location>
    <ligand>
        <name>Zn(2+)</name>
        <dbReference type="ChEBI" id="CHEBI:29105"/>
        <label>2</label>
    </ligand>
</feature>
<dbReference type="InterPro" id="IPR001261">
    <property type="entry name" value="ArgE/DapE_CS"/>
</dbReference>
<sequence length="368" mass="38960">MVEDGRVVRIFENLVKIYSPSYKERFVAGYIKGYVEALGFLVYEDEAGKALGGDAGNVLVTIPGTADGPCILFAAHMDTVEPSGGIEPVIEDGVIKSKGDTILGADDKAGVAAMLELISVLEGKLLRHGPVHLAFTIAEEVGLEGAKHLDLSDVNVDYAYVLDSNGPVGTVVVGAPYQDSFEVEYTGRAAHAGVAPELGINAIVAASKAICCMNIGRIDEDTTSNVGTIEGGRAGNIVPAKVNLLAEARSIDPAKLEKQAHHMIECFKKGADETGAEVNIKRTRPYDGYLHSENDPVVKKVVDTMTKLGLTPRLIKSGGGSDTNVFNAKGISTVNLGMGAEDVHTDDEYVPVQELANMAQLLVELVKI</sequence>
<comment type="cofactor">
    <cofactor evidence="1">
        <name>Zn(2+)</name>
        <dbReference type="ChEBI" id="CHEBI:29105"/>
    </cofactor>
</comment>
<dbReference type="PANTHER" id="PTHR42994">
    <property type="entry name" value="PEPTIDASE T"/>
    <property type="match status" value="1"/>
</dbReference>
<dbReference type="SUPFAM" id="SSF53187">
    <property type="entry name" value="Zn-dependent exopeptidases"/>
    <property type="match status" value="1"/>
</dbReference>
<dbReference type="GO" id="GO:0008237">
    <property type="term" value="F:metallopeptidase activity"/>
    <property type="evidence" value="ECO:0007669"/>
    <property type="project" value="UniProtKB-KW"/>
</dbReference>
<evidence type="ECO:0000256" key="3">
    <source>
        <dbReference type="ARBA" id="ARBA00022723"/>
    </source>
</evidence>
<dbReference type="GO" id="GO:0046872">
    <property type="term" value="F:metal ion binding"/>
    <property type="evidence" value="ECO:0007669"/>
    <property type="project" value="UniProtKB-UniRule"/>
</dbReference>
<keyword evidence="4" id="KW-0378">Hydrolase</keyword>
<keyword evidence="2" id="KW-0645">Protease</keyword>
<dbReference type="GO" id="GO:0004177">
    <property type="term" value="F:aminopeptidase activity"/>
    <property type="evidence" value="ECO:0007669"/>
    <property type="project" value="UniProtKB-UniRule"/>
</dbReference>
<dbReference type="InterPro" id="IPR008007">
    <property type="entry name" value="Peptidase_M42"/>
</dbReference>
<reference evidence="12" key="1">
    <citation type="submission" date="2017-09" db="EMBL/GenBank/DDBJ databases">
        <title>Depth-based differentiation of microbial function through sediment-hosted aquifers and enrichment of novel symbionts in the deep terrestrial subsurface.</title>
        <authorList>
            <person name="Probst A.J."/>
            <person name="Ladd B."/>
            <person name="Jarett J.K."/>
            <person name="Geller-Mcgrath D.E."/>
            <person name="Sieber C.M.K."/>
            <person name="Emerson J.B."/>
            <person name="Anantharaman K."/>
            <person name="Thomas B.C."/>
            <person name="Malmstrom R."/>
            <person name="Stieglmeier M."/>
            <person name="Klingl A."/>
            <person name="Woyke T."/>
            <person name="Ryan C.M."/>
            <person name="Banfield J.F."/>
        </authorList>
    </citation>
    <scope>NUCLEOTIDE SEQUENCE [LARGE SCALE GENOMIC DNA]</scope>
</reference>
<evidence type="ECO:0000313" key="12">
    <source>
        <dbReference type="Proteomes" id="UP000230956"/>
    </source>
</evidence>
<evidence type="ECO:0000256" key="8">
    <source>
        <dbReference type="PIRSR" id="PIRSR001123-1"/>
    </source>
</evidence>
<evidence type="ECO:0000256" key="9">
    <source>
        <dbReference type="PIRSR" id="PIRSR001123-2"/>
    </source>
</evidence>
<dbReference type="GO" id="GO:0006508">
    <property type="term" value="P:proteolysis"/>
    <property type="evidence" value="ECO:0007669"/>
    <property type="project" value="UniProtKB-KW"/>
</dbReference>
<keyword evidence="3 9" id="KW-0479">Metal-binding</keyword>
<organism evidence="11 12">
    <name type="scientific">Candidatus Aquicultor secundus</name>
    <dbReference type="NCBI Taxonomy" id="1973895"/>
    <lineage>
        <taxon>Bacteria</taxon>
        <taxon>Bacillati</taxon>
        <taxon>Actinomycetota</taxon>
        <taxon>Candidatus Aquicultoria</taxon>
        <taxon>Candidatus Aquicultorales</taxon>
        <taxon>Candidatus Aquicultoraceae</taxon>
        <taxon>Candidatus Aquicultor</taxon>
    </lineage>
</organism>
<evidence type="ECO:0000256" key="4">
    <source>
        <dbReference type="ARBA" id="ARBA00022801"/>
    </source>
</evidence>
<dbReference type="Gene3D" id="3.40.630.10">
    <property type="entry name" value="Zn peptidases"/>
    <property type="match status" value="1"/>
</dbReference>
<evidence type="ECO:0000259" key="10">
    <source>
        <dbReference type="Pfam" id="PF07687"/>
    </source>
</evidence>
<dbReference type="PANTHER" id="PTHR42994:SF2">
    <property type="entry name" value="PEPTIDASE"/>
    <property type="match status" value="1"/>
</dbReference>
<dbReference type="Pfam" id="PF07687">
    <property type="entry name" value="M20_dimer"/>
    <property type="match status" value="1"/>
</dbReference>
<dbReference type="Pfam" id="PF01546">
    <property type="entry name" value="Peptidase_M20"/>
    <property type="match status" value="1"/>
</dbReference>
<accession>A0A2M7T671</accession>